<protein>
    <submittedName>
        <fullName evidence="2">Ehd1 protein</fullName>
    </submittedName>
</protein>
<dbReference type="GO" id="GO:0016197">
    <property type="term" value="P:endosomal transport"/>
    <property type="evidence" value="ECO:0007669"/>
    <property type="project" value="TreeGrafter"/>
</dbReference>
<dbReference type="Gene3D" id="1.10.238.10">
    <property type="entry name" value="EF-hand"/>
    <property type="match status" value="1"/>
</dbReference>
<dbReference type="InterPro" id="IPR011992">
    <property type="entry name" value="EF-hand-dom_pair"/>
</dbReference>
<dbReference type="InterPro" id="IPR000261">
    <property type="entry name" value="EH_dom"/>
</dbReference>
<dbReference type="AlphaFoldDB" id="A0A813AM71"/>
<evidence type="ECO:0000259" key="1">
    <source>
        <dbReference type="PROSITE" id="PS50031"/>
    </source>
</evidence>
<evidence type="ECO:0000313" key="3">
    <source>
        <dbReference type="Proteomes" id="UP000601435"/>
    </source>
</evidence>
<organism evidence="2 3">
    <name type="scientific">Symbiodinium necroappetens</name>
    <dbReference type="NCBI Taxonomy" id="1628268"/>
    <lineage>
        <taxon>Eukaryota</taxon>
        <taxon>Sar</taxon>
        <taxon>Alveolata</taxon>
        <taxon>Dinophyceae</taxon>
        <taxon>Suessiales</taxon>
        <taxon>Symbiodiniaceae</taxon>
        <taxon>Symbiodinium</taxon>
    </lineage>
</organism>
<dbReference type="InterPro" id="IPR040990">
    <property type="entry name" value="DUF5600"/>
</dbReference>
<name>A0A813AM71_9DINO</name>
<dbReference type="Pfam" id="PF12763">
    <property type="entry name" value="EH"/>
    <property type="match status" value="1"/>
</dbReference>
<proteinExistence type="predicted"/>
<evidence type="ECO:0000313" key="2">
    <source>
        <dbReference type="EMBL" id="CAE7873516.1"/>
    </source>
</evidence>
<dbReference type="GO" id="GO:0005737">
    <property type="term" value="C:cytoplasm"/>
    <property type="evidence" value="ECO:0007669"/>
    <property type="project" value="TreeGrafter"/>
</dbReference>
<dbReference type="Gene3D" id="1.10.268.20">
    <property type="match status" value="1"/>
</dbReference>
<keyword evidence="3" id="KW-1185">Reference proteome</keyword>
<dbReference type="GO" id="GO:0005886">
    <property type="term" value="C:plasma membrane"/>
    <property type="evidence" value="ECO:0007669"/>
    <property type="project" value="TreeGrafter"/>
</dbReference>
<gene>
    <name evidence="2" type="primary">Ehd1</name>
    <name evidence="2" type="ORF">SNEC2469_LOCUS28342</name>
</gene>
<dbReference type="PANTHER" id="PTHR11216">
    <property type="entry name" value="EH DOMAIN"/>
    <property type="match status" value="1"/>
</dbReference>
<dbReference type="SUPFAM" id="SSF47473">
    <property type="entry name" value="EF-hand"/>
    <property type="match status" value="1"/>
</dbReference>
<dbReference type="Pfam" id="PF18150">
    <property type="entry name" value="DUF5600"/>
    <property type="match status" value="1"/>
</dbReference>
<dbReference type="PROSITE" id="PS50031">
    <property type="entry name" value="EH"/>
    <property type="match status" value="1"/>
</dbReference>
<dbReference type="PANTHER" id="PTHR11216:SF31">
    <property type="entry name" value="AT21416P"/>
    <property type="match status" value="1"/>
</dbReference>
<dbReference type="GO" id="GO:0006897">
    <property type="term" value="P:endocytosis"/>
    <property type="evidence" value="ECO:0007669"/>
    <property type="project" value="TreeGrafter"/>
</dbReference>
<feature type="domain" description="EH" evidence="1">
    <location>
        <begin position="259"/>
        <end position="308"/>
    </location>
</feature>
<dbReference type="EMBL" id="CAJNJA010061353">
    <property type="protein sequence ID" value="CAE7873516.1"/>
    <property type="molecule type" value="Genomic_DNA"/>
</dbReference>
<accession>A0A813AM71</accession>
<comment type="caution">
    <text evidence="2">The sequence shown here is derived from an EMBL/GenBank/DDBJ whole genome shotgun (WGS) entry which is preliminary data.</text>
</comment>
<sequence length="308" mass="34716">MILVLFDVSKLDISDEFRRVLLALKGNDQKIHIILNKADQVTTPQLMRVYGALMWSLGKVIDTPEVSRVYIGSYWDGALRNVEMRNLFESEENDLYTALSQMPRGAATRKLNDLIKRARLARVLAFLLNHLRNKMPSFMGKSKEQKKLIDNLTNVYGEIAKERGLAMGDFPDPTLMREKLEKMDFTKFPKLDKKKMDNLEAMIHQELPQLLKMTSEEAAAAQAAEVAQLSVGASPFAVMKVDGQSEQSVYQNQWLVFPTVEDYAPDFEAIGPNAAGKISGSQAKVKLEESKLPSKVLHAIWNLSDVDK</sequence>
<dbReference type="OrthoDB" id="1716625at2759"/>
<reference evidence="2" key="1">
    <citation type="submission" date="2021-02" db="EMBL/GenBank/DDBJ databases">
        <authorList>
            <person name="Dougan E. K."/>
            <person name="Rhodes N."/>
            <person name="Thang M."/>
            <person name="Chan C."/>
        </authorList>
    </citation>
    <scope>NUCLEOTIDE SEQUENCE</scope>
</reference>
<feature type="non-terminal residue" evidence="2">
    <location>
        <position position="1"/>
    </location>
</feature>
<dbReference type="Proteomes" id="UP000601435">
    <property type="component" value="Unassembled WGS sequence"/>
</dbReference>